<reference evidence="2 3" key="1">
    <citation type="submission" date="2024-09" db="EMBL/GenBank/DDBJ databases">
        <title>Rethinking Asexuality: The Enigmatic Case of Functional Sexual Genes in Lepraria (Stereocaulaceae).</title>
        <authorList>
            <person name="Doellman M."/>
            <person name="Sun Y."/>
            <person name="Barcenas-Pena A."/>
            <person name="Lumbsch H.T."/>
            <person name="Grewe F."/>
        </authorList>
    </citation>
    <scope>NUCLEOTIDE SEQUENCE [LARGE SCALE GENOMIC DNA]</scope>
    <source>
        <strain evidence="2 3">Mercado 3170</strain>
    </source>
</reference>
<evidence type="ECO:0000256" key="1">
    <source>
        <dbReference type="SAM" id="Phobius"/>
    </source>
</evidence>
<dbReference type="EMBL" id="JBEFKJ010000035">
    <property type="protein sequence ID" value="KAL2038011.1"/>
    <property type="molecule type" value="Genomic_DNA"/>
</dbReference>
<evidence type="ECO:0000313" key="3">
    <source>
        <dbReference type="Proteomes" id="UP001590950"/>
    </source>
</evidence>
<keyword evidence="1" id="KW-0812">Transmembrane</keyword>
<feature type="transmembrane region" description="Helical" evidence="1">
    <location>
        <begin position="73"/>
        <end position="93"/>
    </location>
</feature>
<evidence type="ECO:0000313" key="2">
    <source>
        <dbReference type="EMBL" id="KAL2038011.1"/>
    </source>
</evidence>
<organism evidence="2 3">
    <name type="scientific">Stereocaulon virgatum</name>
    <dbReference type="NCBI Taxonomy" id="373712"/>
    <lineage>
        <taxon>Eukaryota</taxon>
        <taxon>Fungi</taxon>
        <taxon>Dikarya</taxon>
        <taxon>Ascomycota</taxon>
        <taxon>Pezizomycotina</taxon>
        <taxon>Lecanoromycetes</taxon>
        <taxon>OSLEUM clade</taxon>
        <taxon>Lecanoromycetidae</taxon>
        <taxon>Lecanorales</taxon>
        <taxon>Lecanorineae</taxon>
        <taxon>Stereocaulaceae</taxon>
        <taxon>Stereocaulon</taxon>
    </lineage>
</organism>
<accession>A0ABR3ZZ33</accession>
<comment type="caution">
    <text evidence="2">The sequence shown here is derived from an EMBL/GenBank/DDBJ whole genome shotgun (WGS) entry which is preliminary data.</text>
</comment>
<keyword evidence="3" id="KW-1185">Reference proteome</keyword>
<keyword evidence="1" id="KW-1133">Transmembrane helix</keyword>
<sequence length="103" mass="11470">MDANLEASSTTWRHEQDPKPFGGFNFYGRRMTQGTSLATFTRSVLVQREGATKGREIWNRMSSLGYKDTKIEILFFAFLLFIPFSSSGVGFAGCRTASACTLP</sequence>
<keyword evidence="1" id="KW-0472">Membrane</keyword>
<name>A0ABR3ZZ33_9LECA</name>
<proteinExistence type="predicted"/>
<gene>
    <name evidence="2" type="ORF">N7G274_009231</name>
</gene>
<dbReference type="Proteomes" id="UP001590950">
    <property type="component" value="Unassembled WGS sequence"/>
</dbReference>
<protein>
    <submittedName>
        <fullName evidence="2">Uncharacterized protein</fullName>
    </submittedName>
</protein>